<dbReference type="InterPro" id="IPR021133">
    <property type="entry name" value="HEAT_type_2"/>
</dbReference>
<keyword evidence="6 11" id="KW-0698">rRNA processing</keyword>
<dbReference type="SUPFAM" id="SSF48371">
    <property type="entry name" value="ARM repeat"/>
    <property type="match status" value="2"/>
</dbReference>
<dbReference type="Pfam" id="PF12397">
    <property type="entry name" value="U3snoRNP10"/>
    <property type="match status" value="1"/>
</dbReference>
<comment type="subunit">
    <text evidence="3 11">Component of the ribosomal small subunit (SSU) processome.</text>
</comment>
<comment type="subcellular location">
    <subcellularLocation>
        <location evidence="1 11">Nucleus</location>
        <location evidence="1 11">Nucleolus</location>
    </subcellularLocation>
</comment>
<keyword evidence="5 11" id="KW-0690">Ribosome biogenesis</keyword>
<sequence length="1803" mass="196529">MASSLANQLAKIAAQTTNTLNTRKLKAIHSTSLIFEPSVAATQDLDTVYTIASEGFQELCLLDERFYVFERSLFSDSSKDVDRLLLTKDEVKELDRSIEAFLELVSGRLLLRPAMNAVEWLVRRFRIHDQNTTALLLAFLPYHANATLFPQVLNIIKAKDLSSELRFLRPYLKPAAPVPRHVITYTLSHRRETLDLLITHVISVVKARRESHQLLSFFAAVSAEAISQMCDAARSSSTTGVTEELVLQKTLPVLEATFRAKKTPEFQISGYMLATIVVSKIPMKDEVLLAIMAGIVGGLSPETVSSALACLALIAQARTGEISARFPEIITKKLLSIEDVEYRLQEMGKKYRVDNLVIGLCNGIMDKMGAEYGPKELGSVVRLLEESRLGPKGRKAILGNIISIAQDLQGFEEKPEDESDARDILASALVKWSEQGSKKIGKTLQLLIEEKKVDIENLELALRAVIARPAIAAPKEVKTIEAAPVKEQVTLEQLLATIPAVGATVSFVEPKKTANTKLFSHLQQTFLHALRQPEGVQTLFAHPVFAGNKDTDALTISFLAKIWTLPTNPVMARVAAIKQTSKIIKANSKAKIDYQALIPLVLAALADSAERVRREATNLVNVLLAVYEQLDDVDTSAAKRRKSKGADLEYWGIDSIYGTGSETDKLKVLDAAEARKFLEVVIARGLQECTLDSAYIGNVIQNVLGTTTKESKEGKLKSSVKTHVLEFLSSHAVNIPSLSIQLKLLTILNNVSNSSSSRAEFLLPALKAWISNSLAENIEACEEERIDIKEVEEQMASVVDGQEGISDLINILSSDTGGEGMVLAAAKRIIAVWGSLEEDAKVRVGKLLLELAINDTEQQFVGSSEALDVLRNVKLPTAAFQVIMEEARLDLKASLGMRGSGPKRQRTSTDGAAGDEKEDKIAASIRNITIISEIFGAQDPRNHSSVLATLFSILGDLGSVEFAGITYLQGVLLSCAHDILKGYKTAGAGLGSAGVVRADVLVSCIRSTTSPQVQNSALLLLSTLADIAPDIVKHSVMPIFTFMGATTLRQDDEYSAHVIEQTVQRIIPPLVKSLQEDGRDLLSAGAELVSTFVSSYKVVPVHRRLRLFQALTKTLGPADFLFPIVAKLAGRYAAGDGESDVKDFVSMLAGGFTAEVQMGTVVKYLAVIKDTLCQEKSSDWNLVFGTDEDGRNVAPVELGRRLLAVLKAFLVSERLKAEVAKSLKTSREDAADLRAFFSQAMEQTMALGEKHKESKAITIEIQAIMSQLLELLSVTEFVAVIESLITRVDSPFRSSALVTFKNRVLAEYRTDSASRLAILALTPKIADIIADSASPAELKSDALLCIQAVTTKFGKQEPGTISTLADAVIGAGALKSTDSGLRVLSLVCLTSMTTVLGGRIVPVLPKSVPVAIEYLKEAVNAKESAFEQPLVHNAVFKYLEELVKTVPSFMTSYLPAIIPLAAAAWDQDTLDEGITVDVRRAFFSAVAAKVEFKTVIAAVTKAWKASCKNGAEPVQDLVDTVSNSITLATKATVQKCSSAILQFFLSALDIRREPELEEVDELENQILKVFLATVYKLNDSIFKPIFLRLVEWGTEDLRGSDDESGKWARVGVLWKVMAALSTELKSLVTDYHTSVLPSAISALTTPVAEATSATHTFALTSILTALYQGLLHDTSDFWQSPTHFDPLLPALLHIIPTQSEIAIPVLSELAAAAQSEEHSKAINQGVLNMMRSEDADARLAAIRAMMGLYSRLGEDWLGLLPETVPFIAELMEDDEENVERECQRLIKKIEEFLGEGELQGMLT</sequence>
<dbReference type="Gene3D" id="1.25.10.10">
    <property type="entry name" value="Leucine-rich Repeat Variant"/>
    <property type="match status" value="2"/>
</dbReference>
<evidence type="ECO:0000256" key="8">
    <source>
        <dbReference type="ARBA" id="ARBA00023274"/>
    </source>
</evidence>
<feature type="repeat" description="HEAT" evidence="10">
    <location>
        <begin position="1763"/>
        <end position="1801"/>
    </location>
</feature>
<dbReference type="InterPro" id="IPR040191">
    <property type="entry name" value="UTP10"/>
</dbReference>
<dbReference type="GO" id="GO:0032040">
    <property type="term" value="C:small-subunit processome"/>
    <property type="evidence" value="ECO:0007669"/>
    <property type="project" value="TreeGrafter"/>
</dbReference>
<dbReference type="GO" id="GO:0030515">
    <property type="term" value="F:snoRNA binding"/>
    <property type="evidence" value="ECO:0007669"/>
    <property type="project" value="TreeGrafter"/>
</dbReference>
<dbReference type="InterPro" id="IPR012954">
    <property type="entry name" value="BP28_C_dom"/>
</dbReference>
<evidence type="ECO:0000256" key="13">
    <source>
        <dbReference type="SAM" id="MobiDB-lite"/>
    </source>
</evidence>
<dbReference type="GO" id="GO:0000462">
    <property type="term" value="P:maturation of SSU-rRNA from tricistronic rRNA transcript (SSU-rRNA, 5.8S rRNA, LSU-rRNA)"/>
    <property type="evidence" value="ECO:0007669"/>
    <property type="project" value="TreeGrafter"/>
</dbReference>
<dbReference type="PANTHER" id="PTHR13457:SF1">
    <property type="entry name" value="HEAT REPEAT-CONTAINING PROTEIN 1"/>
    <property type="match status" value="1"/>
</dbReference>
<evidence type="ECO:0000256" key="6">
    <source>
        <dbReference type="ARBA" id="ARBA00022552"/>
    </source>
</evidence>
<dbReference type="PANTHER" id="PTHR13457">
    <property type="entry name" value="BAP28"/>
    <property type="match status" value="1"/>
</dbReference>
<dbReference type="Proteomes" id="UP000018144">
    <property type="component" value="Unassembled WGS sequence"/>
</dbReference>
<evidence type="ECO:0000256" key="2">
    <source>
        <dbReference type="ARBA" id="ARBA00010559"/>
    </source>
</evidence>
<dbReference type="InterPro" id="IPR011989">
    <property type="entry name" value="ARM-like"/>
</dbReference>
<dbReference type="GO" id="GO:0034455">
    <property type="term" value="C:t-UTP complex"/>
    <property type="evidence" value="ECO:0007669"/>
    <property type="project" value="TreeGrafter"/>
</dbReference>
<feature type="region of interest" description="Disordered" evidence="13">
    <location>
        <begin position="896"/>
        <end position="916"/>
    </location>
</feature>
<evidence type="ECO:0000313" key="16">
    <source>
        <dbReference type="Proteomes" id="UP000018144"/>
    </source>
</evidence>
<comment type="similarity">
    <text evidence="2 11">Belongs to the HEATR1/UTP10 family.</text>
</comment>
<accession>U4LB76</accession>
<dbReference type="Pfam" id="PF08146">
    <property type="entry name" value="BP28CT"/>
    <property type="match status" value="1"/>
</dbReference>
<evidence type="ECO:0000256" key="3">
    <source>
        <dbReference type="ARBA" id="ARBA00011399"/>
    </source>
</evidence>
<evidence type="ECO:0000256" key="11">
    <source>
        <dbReference type="RuleBase" id="RU367065"/>
    </source>
</evidence>
<name>U4LB76_PYROM</name>
<evidence type="ECO:0000259" key="14">
    <source>
        <dbReference type="SMART" id="SM01036"/>
    </source>
</evidence>
<dbReference type="InterPro" id="IPR056473">
    <property type="entry name" value="HEAT_Utp10/HEAT1"/>
</dbReference>
<dbReference type="STRING" id="1076935.U4LB76"/>
<dbReference type="PROSITE" id="PS50077">
    <property type="entry name" value="HEAT_REPEAT"/>
    <property type="match status" value="1"/>
</dbReference>
<dbReference type="InterPro" id="IPR022125">
    <property type="entry name" value="U3snoRNP10_N"/>
</dbReference>
<evidence type="ECO:0000256" key="7">
    <source>
        <dbReference type="ARBA" id="ARBA00023242"/>
    </source>
</evidence>
<dbReference type="OrthoDB" id="31183at2759"/>
<dbReference type="eggNOG" id="KOG1837">
    <property type="taxonomic scope" value="Eukaryota"/>
</dbReference>
<dbReference type="GO" id="GO:0045943">
    <property type="term" value="P:positive regulation of transcription by RNA polymerase I"/>
    <property type="evidence" value="ECO:0007669"/>
    <property type="project" value="TreeGrafter"/>
</dbReference>
<dbReference type="EMBL" id="HF936264">
    <property type="protein sequence ID" value="CCX15871.1"/>
    <property type="molecule type" value="Genomic_DNA"/>
</dbReference>
<reference evidence="15 16" key="1">
    <citation type="journal article" date="2013" name="PLoS Genet.">
        <title>The genome and development-dependent transcriptomes of Pyronema confluens: a window into fungal evolution.</title>
        <authorList>
            <person name="Traeger S."/>
            <person name="Altegoer F."/>
            <person name="Freitag M."/>
            <person name="Gabaldon T."/>
            <person name="Kempken F."/>
            <person name="Kumar A."/>
            <person name="Marcet-Houben M."/>
            <person name="Poggeler S."/>
            <person name="Stajich J.E."/>
            <person name="Nowrousian M."/>
        </authorList>
    </citation>
    <scope>NUCLEOTIDE SEQUENCE [LARGE SCALE GENOMIC DNA]</scope>
    <source>
        <strain evidence="16">CBS 100304</strain>
        <tissue evidence="15">Vegetative mycelium</tissue>
    </source>
</reference>
<evidence type="ECO:0000256" key="5">
    <source>
        <dbReference type="ARBA" id="ARBA00022517"/>
    </source>
</evidence>
<keyword evidence="7 11" id="KW-0539">Nucleus</keyword>
<evidence type="ECO:0000256" key="9">
    <source>
        <dbReference type="ARBA" id="ARBA00025076"/>
    </source>
</evidence>
<dbReference type="SMART" id="SM01036">
    <property type="entry name" value="BP28CT"/>
    <property type="match status" value="1"/>
</dbReference>
<dbReference type="GO" id="GO:0030686">
    <property type="term" value="C:90S preribosome"/>
    <property type="evidence" value="ECO:0007669"/>
    <property type="project" value="TreeGrafter"/>
</dbReference>
<protein>
    <recommendedName>
        <fullName evidence="4 11">U3 small nucleolar RNA-associated protein 10</fullName>
    </recommendedName>
</protein>
<dbReference type="Pfam" id="PF23243">
    <property type="entry name" value="HEAT_HEATR1"/>
    <property type="match status" value="1"/>
</dbReference>
<evidence type="ECO:0000256" key="4">
    <source>
        <dbReference type="ARBA" id="ARBA00015399"/>
    </source>
</evidence>
<evidence type="ECO:0000256" key="1">
    <source>
        <dbReference type="ARBA" id="ARBA00004604"/>
    </source>
</evidence>
<evidence type="ECO:0000256" key="12">
    <source>
        <dbReference type="SAM" id="Coils"/>
    </source>
</evidence>
<feature type="coiled-coil region" evidence="12">
    <location>
        <begin position="1768"/>
        <end position="1795"/>
    </location>
</feature>
<feature type="domain" description="BP28 C-terminal" evidence="14">
    <location>
        <begin position="1530"/>
        <end position="1677"/>
    </location>
</feature>
<comment type="function">
    <text evidence="9">Involved in nucleolar processing of pre-18S ribosomal RNA. Involved in ribosome biosynthesis.</text>
</comment>
<keyword evidence="8 11" id="KW-0687">Ribonucleoprotein</keyword>
<gene>
    <name evidence="15" type="ORF">PCON_02330</name>
</gene>
<dbReference type="OMA" id="NDVMWKQ"/>
<evidence type="ECO:0000313" key="15">
    <source>
        <dbReference type="EMBL" id="CCX15871.1"/>
    </source>
</evidence>
<proteinExistence type="inferred from homology"/>
<organism evidence="15 16">
    <name type="scientific">Pyronema omphalodes (strain CBS 100304)</name>
    <name type="common">Pyronema confluens</name>
    <dbReference type="NCBI Taxonomy" id="1076935"/>
    <lineage>
        <taxon>Eukaryota</taxon>
        <taxon>Fungi</taxon>
        <taxon>Dikarya</taxon>
        <taxon>Ascomycota</taxon>
        <taxon>Pezizomycotina</taxon>
        <taxon>Pezizomycetes</taxon>
        <taxon>Pezizales</taxon>
        <taxon>Pyronemataceae</taxon>
        <taxon>Pyronema</taxon>
    </lineage>
</organism>
<dbReference type="InterPro" id="IPR016024">
    <property type="entry name" value="ARM-type_fold"/>
</dbReference>
<evidence type="ECO:0000256" key="10">
    <source>
        <dbReference type="PROSITE-ProRule" id="PRU00103"/>
    </source>
</evidence>
<keyword evidence="12" id="KW-0175">Coiled coil</keyword>
<keyword evidence="16" id="KW-1185">Reference proteome</keyword>